<dbReference type="AlphaFoldDB" id="A0A7C4GAI0"/>
<reference evidence="2" key="1">
    <citation type="journal article" date="2020" name="mSystems">
        <title>Genome- and Community-Level Interaction Insights into Carbon Utilization and Element Cycling Functions of Hydrothermarchaeota in Hydrothermal Sediment.</title>
        <authorList>
            <person name="Zhou Z."/>
            <person name="Liu Y."/>
            <person name="Xu W."/>
            <person name="Pan J."/>
            <person name="Luo Z.H."/>
            <person name="Li M."/>
        </authorList>
    </citation>
    <scope>NUCLEOTIDE SEQUENCE [LARGE SCALE GENOMIC DNA]</scope>
    <source>
        <strain evidence="2">SpSt-488</strain>
    </source>
</reference>
<proteinExistence type="predicted"/>
<dbReference type="EMBL" id="DSUT01000059">
    <property type="protein sequence ID" value="HGK27930.1"/>
    <property type="molecule type" value="Genomic_DNA"/>
</dbReference>
<protein>
    <submittedName>
        <fullName evidence="2">DUF4249 family protein</fullName>
    </submittedName>
</protein>
<accession>A0A7C4GAI0</accession>
<sequence length="390" mass="44224">MEHLPAMGLPLRIPRDRAGRPVPARNRRTRPGTTLLLDSGLRPPRQLPAPALPSARRRHQQKLPHRPPPLLLLPPGCQRLCPQERPVVQLLPGRKRPARPRSHYLPADSHPEHRHPRRILMRPVFGIRFSVFLLLLLAACEPTLDDYKPEPNIVCILKTDRPDLLVMAGMSAGYDDSITNPLKWNGVSGVAITVAVDGNRHAPVEVLDTIGYYRASGLNVRPGSACTLRARFPDGRNVYGFTRIPDSLFITSVTTDTFRYVNPYFPETIPMFRAIWEWTRPRGARSLKQYRYGCYALGPDTFDWREQNNSRSPDTMLFPLQLVWFDTLTAEPETLPLVSLRLQVCALDTNYAEYEAYWGFSRQRNYMRLDGGLGVFGSACIAETTLLLGR</sequence>
<feature type="compositionally biased region" description="Basic residues" evidence="1">
    <location>
        <begin position="55"/>
        <end position="65"/>
    </location>
</feature>
<evidence type="ECO:0000313" key="2">
    <source>
        <dbReference type="EMBL" id="HGK27930.1"/>
    </source>
</evidence>
<feature type="region of interest" description="Disordered" evidence="1">
    <location>
        <begin position="1"/>
        <end position="69"/>
    </location>
</feature>
<organism evidence="2">
    <name type="scientific">candidate division WOR-3 bacterium</name>
    <dbReference type="NCBI Taxonomy" id="2052148"/>
    <lineage>
        <taxon>Bacteria</taxon>
        <taxon>Bacteria division WOR-3</taxon>
    </lineage>
</organism>
<name>A0A7C4GAI0_UNCW3</name>
<evidence type="ECO:0000256" key="1">
    <source>
        <dbReference type="SAM" id="MobiDB-lite"/>
    </source>
</evidence>
<gene>
    <name evidence="2" type="ORF">ENS41_03145</name>
</gene>
<feature type="region of interest" description="Disordered" evidence="1">
    <location>
        <begin position="90"/>
        <end position="113"/>
    </location>
</feature>
<comment type="caution">
    <text evidence="2">The sequence shown here is derived from an EMBL/GenBank/DDBJ whole genome shotgun (WGS) entry which is preliminary data.</text>
</comment>
<feature type="compositionally biased region" description="Basic residues" evidence="1">
    <location>
        <begin position="93"/>
        <end position="102"/>
    </location>
</feature>